<dbReference type="PANTHER" id="PTHR24056:SF481">
    <property type="entry name" value="OS02G0559300 PROTEIN"/>
    <property type="match status" value="1"/>
</dbReference>
<keyword evidence="5 6" id="KW-0067">ATP-binding</keyword>
<dbReference type="EMBL" id="CP133616">
    <property type="protein sequence ID" value="WMV31382.1"/>
    <property type="molecule type" value="Genomic_DNA"/>
</dbReference>
<feature type="domain" description="Protein kinase" evidence="9">
    <location>
        <begin position="66"/>
        <end position="347"/>
    </location>
</feature>
<dbReference type="PANTHER" id="PTHR24056">
    <property type="entry name" value="CELL DIVISION PROTEIN KINASE"/>
    <property type="match status" value="1"/>
</dbReference>
<accession>A0AAF0QZI5</accession>
<gene>
    <name evidence="10" type="ORF">MTR67_024767</name>
</gene>
<evidence type="ECO:0000256" key="2">
    <source>
        <dbReference type="ARBA" id="ARBA00022679"/>
    </source>
</evidence>
<keyword evidence="1" id="KW-0723">Serine/threonine-protein kinase</keyword>
<evidence type="ECO:0000256" key="3">
    <source>
        <dbReference type="ARBA" id="ARBA00022741"/>
    </source>
</evidence>
<evidence type="ECO:0000256" key="5">
    <source>
        <dbReference type="ARBA" id="ARBA00022840"/>
    </source>
</evidence>
<keyword evidence="8" id="KW-1133">Transmembrane helix</keyword>
<reference evidence="10" key="1">
    <citation type="submission" date="2023-08" db="EMBL/GenBank/DDBJ databases">
        <title>A de novo genome assembly of Solanum verrucosum Schlechtendal, a Mexican diploid species geographically isolated from the other diploid A-genome species in potato relatives.</title>
        <authorList>
            <person name="Hosaka K."/>
        </authorList>
    </citation>
    <scope>NUCLEOTIDE SEQUENCE</scope>
    <source>
        <tissue evidence="10">Young leaves</tissue>
    </source>
</reference>
<evidence type="ECO:0000256" key="8">
    <source>
        <dbReference type="SAM" id="Phobius"/>
    </source>
</evidence>
<feature type="binding site" evidence="6">
    <location>
        <position position="95"/>
    </location>
    <ligand>
        <name>ATP</name>
        <dbReference type="ChEBI" id="CHEBI:30616"/>
    </ligand>
</feature>
<dbReference type="PROSITE" id="PS00107">
    <property type="entry name" value="PROTEIN_KINASE_ATP"/>
    <property type="match status" value="1"/>
</dbReference>
<evidence type="ECO:0000256" key="6">
    <source>
        <dbReference type="PROSITE-ProRule" id="PRU10141"/>
    </source>
</evidence>
<dbReference type="GO" id="GO:0008353">
    <property type="term" value="F:RNA polymerase II CTD heptapeptide repeat kinase activity"/>
    <property type="evidence" value="ECO:0007669"/>
    <property type="project" value="TreeGrafter"/>
</dbReference>
<organism evidence="10 11">
    <name type="scientific">Solanum verrucosum</name>
    <dbReference type="NCBI Taxonomy" id="315347"/>
    <lineage>
        <taxon>Eukaryota</taxon>
        <taxon>Viridiplantae</taxon>
        <taxon>Streptophyta</taxon>
        <taxon>Embryophyta</taxon>
        <taxon>Tracheophyta</taxon>
        <taxon>Spermatophyta</taxon>
        <taxon>Magnoliopsida</taxon>
        <taxon>eudicotyledons</taxon>
        <taxon>Gunneridae</taxon>
        <taxon>Pentapetalae</taxon>
        <taxon>asterids</taxon>
        <taxon>lamiids</taxon>
        <taxon>Solanales</taxon>
        <taxon>Solanaceae</taxon>
        <taxon>Solanoideae</taxon>
        <taxon>Solaneae</taxon>
        <taxon>Solanum</taxon>
    </lineage>
</organism>
<feature type="compositionally biased region" description="Basic and acidic residues" evidence="7">
    <location>
        <begin position="468"/>
        <end position="477"/>
    </location>
</feature>
<evidence type="ECO:0000259" key="9">
    <source>
        <dbReference type="PROSITE" id="PS50011"/>
    </source>
</evidence>
<dbReference type="InterPro" id="IPR000719">
    <property type="entry name" value="Prot_kinase_dom"/>
</dbReference>
<dbReference type="InterPro" id="IPR008266">
    <property type="entry name" value="Tyr_kinase_AS"/>
</dbReference>
<evidence type="ECO:0000256" key="1">
    <source>
        <dbReference type="ARBA" id="ARBA00022527"/>
    </source>
</evidence>
<dbReference type="Gene3D" id="3.30.200.20">
    <property type="entry name" value="Phosphorylase Kinase, domain 1"/>
    <property type="match status" value="1"/>
</dbReference>
<evidence type="ECO:0000256" key="4">
    <source>
        <dbReference type="ARBA" id="ARBA00022777"/>
    </source>
</evidence>
<dbReference type="Proteomes" id="UP001234989">
    <property type="component" value="Chromosome 5"/>
</dbReference>
<name>A0AAF0QZI5_SOLVR</name>
<dbReference type="GO" id="GO:0005524">
    <property type="term" value="F:ATP binding"/>
    <property type="evidence" value="ECO:0007669"/>
    <property type="project" value="UniProtKB-UniRule"/>
</dbReference>
<dbReference type="InterPro" id="IPR011009">
    <property type="entry name" value="Kinase-like_dom_sf"/>
</dbReference>
<feature type="region of interest" description="Disordered" evidence="7">
    <location>
        <begin position="458"/>
        <end position="477"/>
    </location>
</feature>
<dbReference type="InterPro" id="IPR050108">
    <property type="entry name" value="CDK"/>
</dbReference>
<keyword evidence="2" id="KW-0808">Transferase</keyword>
<keyword evidence="8" id="KW-0812">Transmembrane</keyword>
<dbReference type="PROSITE" id="PS00109">
    <property type="entry name" value="PROTEIN_KINASE_TYR"/>
    <property type="match status" value="1"/>
</dbReference>
<dbReference type="Pfam" id="PF00069">
    <property type="entry name" value="Pkinase"/>
    <property type="match status" value="1"/>
</dbReference>
<feature type="transmembrane region" description="Helical" evidence="8">
    <location>
        <begin position="123"/>
        <end position="141"/>
    </location>
</feature>
<dbReference type="FunFam" id="1.10.510.10:FF:000624">
    <property type="entry name" value="Mitogen-activated protein kinase"/>
    <property type="match status" value="1"/>
</dbReference>
<evidence type="ECO:0000256" key="7">
    <source>
        <dbReference type="SAM" id="MobiDB-lite"/>
    </source>
</evidence>
<dbReference type="SUPFAM" id="SSF56112">
    <property type="entry name" value="Protein kinase-like (PK-like)"/>
    <property type="match status" value="1"/>
</dbReference>
<dbReference type="Gene3D" id="1.10.510.10">
    <property type="entry name" value="Transferase(Phosphotransferase) domain 1"/>
    <property type="match status" value="1"/>
</dbReference>
<dbReference type="InterPro" id="IPR017441">
    <property type="entry name" value="Protein_kinase_ATP_BS"/>
</dbReference>
<evidence type="ECO:0000313" key="10">
    <source>
        <dbReference type="EMBL" id="WMV31382.1"/>
    </source>
</evidence>
<keyword evidence="3 6" id="KW-0547">Nucleotide-binding</keyword>
<protein>
    <recommendedName>
        <fullName evidence="9">Protein kinase domain-containing protein</fullName>
    </recommendedName>
</protein>
<feature type="region of interest" description="Disordered" evidence="7">
    <location>
        <begin position="575"/>
        <end position="595"/>
    </location>
</feature>
<keyword evidence="8" id="KW-0472">Membrane</keyword>
<dbReference type="PROSITE" id="PS50011">
    <property type="entry name" value="PROTEIN_KINASE_DOM"/>
    <property type="match status" value="1"/>
</dbReference>
<dbReference type="AlphaFoldDB" id="A0AAF0QZI5"/>
<keyword evidence="4" id="KW-0418">Kinase</keyword>
<evidence type="ECO:0000313" key="11">
    <source>
        <dbReference type="Proteomes" id="UP001234989"/>
    </source>
</evidence>
<sequence length="595" mass="67470">MSIYYVKSNDSIAIGSTHEKQNVPRISRSIPNAMAGEQIAAGWPAWLVATGTEAIHGWLPRKLESFHMLDKIGYGAYSTVYKARDLEHNKIVALKRLKFDNVELMMKEINILRRLDHENVIKLEGLIITSGIIFGLLYLILEYMEHDLKGLLSIPGAFFSESQIKCYMKQLLNGINHVHSRGILHRDITTSNLLLDNRGILKIADFGLSTLSKSKPNVPLTSCIGTLWYRAPELLIGSCFYGIEVDLWSIGCVLGELFNGKGILQGNNEIDQLHKIFKLCGSPSDEYWRKYNSSNAAILKQKVPYNAKIEETFHDFPVAALELMQILLSIEPQSRGTAAIAMDHSFFKVEPFATDSFSLPKYPPTKGLDVKWKNSKMCSTIFDKMDHSFFKVEPFATDSFSLPEYPPTKGLDVKWKNSKVCSTIFDEINWMDERHDLTNDALGVAPWVTIDERRRYKMPESANSSEGANRDKGKEDQEHNFWSFIKGKKKQNHVPSTAASKRVNGHDIKGKKQQYGLLTTASNQNDRDFKGKKSDFYARLPVESNPMDVDRVLREHDRHIQEVVERAKLEKKMRAKVQVEGRNGSLVDKASHGSN</sequence>
<keyword evidence="11" id="KW-1185">Reference proteome</keyword>
<dbReference type="SMART" id="SM00220">
    <property type="entry name" value="S_TKc"/>
    <property type="match status" value="1"/>
</dbReference>
<proteinExistence type="predicted"/>
<dbReference type="GO" id="GO:0000307">
    <property type="term" value="C:cyclin-dependent protein kinase holoenzyme complex"/>
    <property type="evidence" value="ECO:0007669"/>
    <property type="project" value="TreeGrafter"/>
</dbReference>
<dbReference type="GO" id="GO:0005634">
    <property type="term" value="C:nucleus"/>
    <property type="evidence" value="ECO:0007669"/>
    <property type="project" value="TreeGrafter"/>
</dbReference>
<dbReference type="GO" id="GO:0032968">
    <property type="term" value="P:positive regulation of transcription elongation by RNA polymerase II"/>
    <property type="evidence" value="ECO:0007669"/>
    <property type="project" value="TreeGrafter"/>
</dbReference>